<keyword evidence="2 5" id="KW-0472">Membrane</keyword>
<dbReference type="GO" id="GO:0016020">
    <property type="term" value="C:membrane"/>
    <property type="evidence" value="ECO:0007669"/>
    <property type="project" value="UniProtKB-SubCell"/>
</dbReference>
<dbReference type="Pfam" id="PF01437">
    <property type="entry name" value="PSI"/>
    <property type="match status" value="1"/>
</dbReference>
<keyword evidence="5" id="KW-1133">Transmembrane helix</keyword>
<feature type="domain" description="PSI" evidence="6">
    <location>
        <begin position="33"/>
        <end position="95"/>
    </location>
</feature>
<dbReference type="EMBL" id="CDMZ01000171">
    <property type="protein sequence ID" value="CEM08333.1"/>
    <property type="molecule type" value="Genomic_DNA"/>
</dbReference>
<sequence length="707" mass="75836">MRATPSVRRPTAATRRMSAGTSGSSGMAGLRDTCRVCSGSTCDDCVRSGQGCGWCAETGTCGPSSSFGDMCVGVKASKCSNWQGCLRKEPSQSCPAVRCSDFDTCSACAGNRGCGWCASSQTCMEGDSFVGLCKDCAHGIGCFKSKNDDKCPEKRCSSFTMCSGCTAQKGCGWDAAELKCVELTQGGSLGSCPASTVGCLFETSDQCPHTPTQQCSFYKSCRACAEDPACGWSSGLNECVEASTSMLNGCRGDGAFSFRDCEPHCHSISDCDACLEENSADCTWCVGERLNANRTKVERCVLAKGGIGGKAGRADRREPEYEEHVCQYTIAEKAECDSCASKGFKSKLHMMQDKGSFSACTSDPKCVACEYETEKHGLVSDCVRGDEEGPFSSCRLPPDTGSSLKGAFWAHSPDTPIGAHHDSPQCGNQDVCRTATTCRECMSWDRREQGCVWCNHTEPLSGETTIGSRCRASTECPSEFSNENFECPLQVEPTCTETGRDGGCTACVARKDCAFAPSENLCVPHSTPFSFNFLPYVWGDAGKCPEVCVRHKNCKACASSDDACGWCGSTSTCLPLGRSKDPLTEGPDFLSTGRTCSPFVVSFATEACGSAEEEEEEKEGGKGKGEEKEETGGKGESEKGKTDEEGEKQKNAESEKEKREDRSADGWIIALLVLLIAVIFVTWSLCFRCWNCLYWRPHRGVTVRLAV</sequence>
<name>A0A0G4F7Y2_9ALVE</name>
<comment type="subcellular location">
    <subcellularLocation>
        <location evidence="1">Membrane</location>
    </subcellularLocation>
</comment>
<feature type="domain" description="PSI" evidence="6">
    <location>
        <begin position="214"/>
        <end position="262"/>
    </location>
</feature>
<feature type="compositionally biased region" description="Basic and acidic residues" evidence="4">
    <location>
        <begin position="619"/>
        <end position="659"/>
    </location>
</feature>
<feature type="region of interest" description="Disordered" evidence="4">
    <location>
        <begin position="609"/>
        <end position="659"/>
    </location>
</feature>
<feature type="transmembrane region" description="Helical" evidence="5">
    <location>
        <begin position="667"/>
        <end position="690"/>
    </location>
</feature>
<dbReference type="AlphaFoldDB" id="A0A0G4F7Y2"/>
<reference evidence="7" key="1">
    <citation type="submission" date="2014-11" db="EMBL/GenBank/DDBJ databases">
        <authorList>
            <person name="Otto D Thomas"/>
            <person name="Naeem Raeece"/>
        </authorList>
    </citation>
    <scope>NUCLEOTIDE SEQUENCE</scope>
</reference>
<evidence type="ECO:0000313" key="7">
    <source>
        <dbReference type="EMBL" id="CEM08333.1"/>
    </source>
</evidence>
<feature type="domain" description="PSI" evidence="6">
    <location>
        <begin position="547"/>
        <end position="597"/>
    </location>
</feature>
<dbReference type="VEuPathDB" id="CryptoDB:Cvel_15548"/>
<evidence type="ECO:0000256" key="1">
    <source>
        <dbReference type="ARBA" id="ARBA00004370"/>
    </source>
</evidence>
<evidence type="ECO:0000256" key="5">
    <source>
        <dbReference type="SAM" id="Phobius"/>
    </source>
</evidence>
<dbReference type="SMART" id="SM00423">
    <property type="entry name" value="PSI"/>
    <property type="match status" value="8"/>
</dbReference>
<keyword evidence="3" id="KW-0325">Glycoprotein</keyword>
<protein>
    <recommendedName>
        <fullName evidence="6">PSI domain-containing protein</fullName>
    </recommendedName>
</protein>
<feature type="region of interest" description="Disordered" evidence="4">
    <location>
        <begin position="1"/>
        <end position="27"/>
    </location>
</feature>
<accession>A0A0G4F7Y2</accession>
<proteinExistence type="predicted"/>
<evidence type="ECO:0000256" key="3">
    <source>
        <dbReference type="ARBA" id="ARBA00023180"/>
    </source>
</evidence>
<feature type="domain" description="PSI" evidence="6">
    <location>
        <begin position="264"/>
        <end position="327"/>
    </location>
</feature>
<feature type="compositionally biased region" description="Low complexity" evidence="4">
    <location>
        <begin position="14"/>
        <end position="27"/>
    </location>
</feature>
<organism evidence="7">
    <name type="scientific">Chromera velia CCMP2878</name>
    <dbReference type="NCBI Taxonomy" id="1169474"/>
    <lineage>
        <taxon>Eukaryota</taxon>
        <taxon>Sar</taxon>
        <taxon>Alveolata</taxon>
        <taxon>Colpodellida</taxon>
        <taxon>Chromeraceae</taxon>
        <taxon>Chromera</taxon>
    </lineage>
</organism>
<dbReference type="PhylomeDB" id="A0A0G4F7Y2"/>
<keyword evidence="5" id="KW-0812">Transmembrane</keyword>
<dbReference type="InterPro" id="IPR002165">
    <property type="entry name" value="Plexin_repeat"/>
</dbReference>
<dbReference type="InterPro" id="IPR016201">
    <property type="entry name" value="PSI"/>
</dbReference>
<feature type="domain" description="PSI" evidence="6">
    <location>
        <begin position="431"/>
        <end position="488"/>
    </location>
</feature>
<evidence type="ECO:0000256" key="2">
    <source>
        <dbReference type="ARBA" id="ARBA00023136"/>
    </source>
</evidence>
<feature type="domain" description="PSI" evidence="6">
    <location>
        <begin position="98"/>
        <end position="137"/>
    </location>
</feature>
<feature type="domain" description="PSI" evidence="6">
    <location>
        <begin position="494"/>
        <end position="545"/>
    </location>
</feature>
<evidence type="ECO:0000256" key="4">
    <source>
        <dbReference type="SAM" id="MobiDB-lite"/>
    </source>
</evidence>
<feature type="domain" description="PSI" evidence="6">
    <location>
        <begin position="155"/>
        <end position="208"/>
    </location>
</feature>
<gene>
    <name evidence="7" type="ORF">Cvel_15548</name>
</gene>
<evidence type="ECO:0000259" key="6">
    <source>
        <dbReference type="SMART" id="SM00423"/>
    </source>
</evidence>